<keyword evidence="5 7" id="KW-1133">Transmembrane helix</keyword>
<dbReference type="InterPro" id="IPR003439">
    <property type="entry name" value="ABC_transporter-like_ATP-bd"/>
</dbReference>
<keyword evidence="3" id="KW-0547">Nucleotide-binding</keyword>
<dbReference type="CDD" id="cd18584">
    <property type="entry name" value="ABC_6TM_AarD_CydD"/>
    <property type="match status" value="1"/>
</dbReference>
<dbReference type="InterPro" id="IPR027417">
    <property type="entry name" value="P-loop_NTPase"/>
</dbReference>
<dbReference type="PROSITE" id="PS50893">
    <property type="entry name" value="ABC_TRANSPORTER_2"/>
    <property type="match status" value="1"/>
</dbReference>
<evidence type="ECO:0000256" key="4">
    <source>
        <dbReference type="ARBA" id="ARBA00022840"/>
    </source>
</evidence>
<evidence type="ECO:0000256" key="3">
    <source>
        <dbReference type="ARBA" id="ARBA00022741"/>
    </source>
</evidence>
<dbReference type="PROSITE" id="PS50929">
    <property type="entry name" value="ABC_TM1F"/>
    <property type="match status" value="1"/>
</dbReference>
<dbReference type="NCBIfam" id="TIGR02857">
    <property type="entry name" value="CydD"/>
    <property type="match status" value="1"/>
</dbReference>
<evidence type="ECO:0000256" key="7">
    <source>
        <dbReference type="SAM" id="Phobius"/>
    </source>
</evidence>
<evidence type="ECO:0000259" key="8">
    <source>
        <dbReference type="PROSITE" id="PS50893"/>
    </source>
</evidence>
<keyword evidence="11" id="KW-1185">Reference proteome</keyword>
<keyword evidence="4 10" id="KW-0067">ATP-binding</keyword>
<evidence type="ECO:0000256" key="5">
    <source>
        <dbReference type="ARBA" id="ARBA00022989"/>
    </source>
</evidence>
<dbReference type="PANTHER" id="PTHR24221">
    <property type="entry name" value="ATP-BINDING CASSETTE SUB-FAMILY B"/>
    <property type="match status" value="1"/>
</dbReference>
<dbReference type="AlphaFoldDB" id="A0A8G2BF66"/>
<proteinExistence type="predicted"/>
<dbReference type="InterPro" id="IPR017871">
    <property type="entry name" value="ABC_transporter-like_CS"/>
</dbReference>
<dbReference type="GO" id="GO:0016887">
    <property type="term" value="F:ATP hydrolysis activity"/>
    <property type="evidence" value="ECO:0007669"/>
    <property type="project" value="InterPro"/>
</dbReference>
<dbReference type="InterPro" id="IPR003593">
    <property type="entry name" value="AAA+_ATPase"/>
</dbReference>
<protein>
    <submittedName>
        <fullName evidence="10">ATP-binding cassette, subfamily C, CydD</fullName>
    </submittedName>
</protein>
<dbReference type="GO" id="GO:0140359">
    <property type="term" value="F:ABC-type transporter activity"/>
    <property type="evidence" value="ECO:0007669"/>
    <property type="project" value="InterPro"/>
</dbReference>
<feature type="transmembrane region" description="Helical" evidence="7">
    <location>
        <begin position="113"/>
        <end position="133"/>
    </location>
</feature>
<evidence type="ECO:0000256" key="6">
    <source>
        <dbReference type="ARBA" id="ARBA00023136"/>
    </source>
</evidence>
<sequence length="540" mass="55649">MVGAGLLAAGVAVVQAWVIAGLIADAIDGAGLSALWPPALLALVLIVLRGALAVASEVVGAAASHRIKQAVRGQVLAALSDLGPAWFDQRASGAVATTAVDQVEALDGFIARFYPAQILAGAVPVALLVPVFLVDPPSGWMLLAAGALTPVIMGLVGWRTGVHARSQVTAMKRANGYFLDRLQGLATLKLFGEIDRERGRMRAVSDDLRRRTMGVLRLAFLSSTALELLSSLALALVAVHLAGGLLQGDGMALAEGLFLLILVPEIFQPLRRLGTHYHDKAAAVGAAEALLEILDAAADLPARAVPVSRTGAPGLAFEGLSLAYPGGRRTALDGVSFQVAPGEVVALVGESGSGKSTLLSVLLGLRRPTAGRVLVDGVPLDGRALVPSLAWAGQRVRILSASLRDNLTLGRPGAADAVLTEALDAASLGPVVDRLPDGLDTVVGEGGRALSGGEARRVALARALVRDAPLVLLDEPTANLDRDSEAAVLSALRRLTRGRTVLVATHSPAVIALADRVVRLERGRVVETRAAGHTEGAPNG</sequence>
<dbReference type="InterPro" id="IPR014216">
    <property type="entry name" value="ABC_transptr_CydD"/>
</dbReference>
<dbReference type="SMART" id="SM00382">
    <property type="entry name" value="AAA"/>
    <property type="match status" value="1"/>
</dbReference>
<comment type="caution">
    <text evidence="10">The sequence shown here is derived from an EMBL/GenBank/DDBJ whole genome shotgun (WGS) entry which is preliminary data.</text>
</comment>
<dbReference type="InterPro" id="IPR011527">
    <property type="entry name" value="ABC1_TM_dom"/>
</dbReference>
<dbReference type="SUPFAM" id="SSF90123">
    <property type="entry name" value="ABC transporter transmembrane region"/>
    <property type="match status" value="1"/>
</dbReference>
<evidence type="ECO:0000313" key="10">
    <source>
        <dbReference type="EMBL" id="SDF29767.1"/>
    </source>
</evidence>
<gene>
    <name evidence="10" type="ORF">SAMN05660686_00944</name>
</gene>
<dbReference type="Proteomes" id="UP000198615">
    <property type="component" value="Unassembled WGS sequence"/>
</dbReference>
<dbReference type="SUPFAM" id="SSF52540">
    <property type="entry name" value="P-loop containing nucleoside triphosphate hydrolases"/>
    <property type="match status" value="1"/>
</dbReference>
<evidence type="ECO:0000256" key="1">
    <source>
        <dbReference type="ARBA" id="ARBA00004651"/>
    </source>
</evidence>
<organism evidence="10 11">
    <name type="scientific">Thalassobaculum litoreum DSM 18839</name>
    <dbReference type="NCBI Taxonomy" id="1123362"/>
    <lineage>
        <taxon>Bacteria</taxon>
        <taxon>Pseudomonadati</taxon>
        <taxon>Pseudomonadota</taxon>
        <taxon>Alphaproteobacteria</taxon>
        <taxon>Rhodospirillales</taxon>
        <taxon>Thalassobaculaceae</taxon>
        <taxon>Thalassobaculum</taxon>
    </lineage>
</organism>
<evidence type="ECO:0000256" key="2">
    <source>
        <dbReference type="ARBA" id="ARBA00022692"/>
    </source>
</evidence>
<reference evidence="10 11" key="1">
    <citation type="submission" date="2016-10" db="EMBL/GenBank/DDBJ databases">
        <authorList>
            <person name="Varghese N."/>
            <person name="Submissions S."/>
        </authorList>
    </citation>
    <scope>NUCLEOTIDE SEQUENCE [LARGE SCALE GENOMIC DNA]</scope>
    <source>
        <strain evidence="10 11">DSM 18839</strain>
    </source>
</reference>
<evidence type="ECO:0000313" key="11">
    <source>
        <dbReference type="Proteomes" id="UP000198615"/>
    </source>
</evidence>
<dbReference type="PANTHER" id="PTHR24221:SF654">
    <property type="entry name" value="ATP-BINDING CASSETTE SUB-FAMILY B MEMBER 6"/>
    <property type="match status" value="1"/>
</dbReference>
<name>A0A8G2BF66_9PROT</name>
<dbReference type="GO" id="GO:0042883">
    <property type="term" value="P:cysteine transport"/>
    <property type="evidence" value="ECO:0007669"/>
    <property type="project" value="InterPro"/>
</dbReference>
<dbReference type="InterPro" id="IPR036640">
    <property type="entry name" value="ABC1_TM_sf"/>
</dbReference>
<keyword evidence="2 7" id="KW-0812">Transmembrane</keyword>
<dbReference type="Gene3D" id="3.40.50.300">
    <property type="entry name" value="P-loop containing nucleotide triphosphate hydrolases"/>
    <property type="match status" value="1"/>
</dbReference>
<comment type="subcellular location">
    <subcellularLocation>
        <location evidence="1">Cell membrane</location>
        <topology evidence="1">Multi-pass membrane protein</topology>
    </subcellularLocation>
</comment>
<evidence type="ECO:0000259" key="9">
    <source>
        <dbReference type="PROSITE" id="PS50929"/>
    </source>
</evidence>
<dbReference type="Pfam" id="PF00005">
    <property type="entry name" value="ABC_tran"/>
    <property type="match status" value="1"/>
</dbReference>
<feature type="domain" description="ABC transmembrane type-1" evidence="9">
    <location>
        <begin position="1"/>
        <end position="282"/>
    </location>
</feature>
<feature type="domain" description="ABC transporter" evidence="8">
    <location>
        <begin position="315"/>
        <end position="540"/>
    </location>
</feature>
<dbReference type="EMBL" id="FNBW01000002">
    <property type="protein sequence ID" value="SDF29767.1"/>
    <property type="molecule type" value="Genomic_DNA"/>
</dbReference>
<dbReference type="GO" id="GO:0005524">
    <property type="term" value="F:ATP binding"/>
    <property type="evidence" value="ECO:0007669"/>
    <property type="project" value="UniProtKB-KW"/>
</dbReference>
<dbReference type="InterPro" id="IPR039421">
    <property type="entry name" value="Type_1_exporter"/>
</dbReference>
<dbReference type="GO" id="GO:0005886">
    <property type="term" value="C:plasma membrane"/>
    <property type="evidence" value="ECO:0007669"/>
    <property type="project" value="UniProtKB-SubCell"/>
</dbReference>
<dbReference type="Gene3D" id="1.20.1560.10">
    <property type="entry name" value="ABC transporter type 1, transmembrane domain"/>
    <property type="match status" value="1"/>
</dbReference>
<dbReference type="Pfam" id="PF00664">
    <property type="entry name" value="ABC_membrane"/>
    <property type="match status" value="1"/>
</dbReference>
<feature type="transmembrane region" description="Helical" evidence="7">
    <location>
        <begin position="139"/>
        <end position="158"/>
    </location>
</feature>
<feature type="transmembrane region" description="Helical" evidence="7">
    <location>
        <begin position="218"/>
        <end position="239"/>
    </location>
</feature>
<feature type="transmembrane region" description="Helical" evidence="7">
    <location>
        <begin position="40"/>
        <end position="63"/>
    </location>
</feature>
<dbReference type="PROSITE" id="PS00211">
    <property type="entry name" value="ABC_TRANSPORTER_1"/>
    <property type="match status" value="1"/>
</dbReference>
<accession>A0A8G2BF66</accession>
<keyword evidence="6 7" id="KW-0472">Membrane</keyword>